<sequence>MSLSKGLNSIPADVMIKFSGSLLDDIATCAMIVEQLLLINSKKSIIIFPGGGTIDNYIENYASQQKLGKVVMHKSTVLALDQNALIISSYSKEIVPFTTVIECREILKEGKIPVFMPSQAIFVLDPFRYNAVVSSDSMALYFCKMFDLPELILLKSVDGVLDQENKLLRDISFQQLKELQQDLVDELFPYLAEREQVPIMLMNGRRPGVLSDYLLLNRTIIGTLVR</sequence>
<protein>
    <recommendedName>
        <fullName evidence="1">Aspartate/glutamate/uridylate kinase domain-containing protein</fullName>
    </recommendedName>
</protein>
<gene>
    <name evidence="2" type="ORF">JFN88_04445</name>
</gene>
<name>A0A934IWG5_9BACL</name>
<dbReference type="InterPro" id="IPR036393">
    <property type="entry name" value="AceGlu_kinase-like_sf"/>
</dbReference>
<dbReference type="SUPFAM" id="SSF53633">
    <property type="entry name" value="Carbamate kinase-like"/>
    <property type="match status" value="1"/>
</dbReference>
<organism evidence="2 3">
    <name type="scientific">Paenibacillus roseus</name>
    <dbReference type="NCBI Taxonomy" id="2798579"/>
    <lineage>
        <taxon>Bacteria</taxon>
        <taxon>Bacillati</taxon>
        <taxon>Bacillota</taxon>
        <taxon>Bacilli</taxon>
        <taxon>Bacillales</taxon>
        <taxon>Paenibacillaceae</taxon>
        <taxon>Paenibacillus</taxon>
    </lineage>
</organism>
<dbReference type="Gene3D" id="3.40.1160.10">
    <property type="entry name" value="Acetylglutamate kinase-like"/>
    <property type="match status" value="1"/>
</dbReference>
<evidence type="ECO:0000313" key="3">
    <source>
        <dbReference type="Proteomes" id="UP000640274"/>
    </source>
</evidence>
<dbReference type="Pfam" id="PF00696">
    <property type="entry name" value="AA_kinase"/>
    <property type="match status" value="1"/>
</dbReference>
<keyword evidence="3" id="KW-1185">Reference proteome</keyword>
<comment type="caution">
    <text evidence="2">The sequence shown here is derived from an EMBL/GenBank/DDBJ whole genome shotgun (WGS) entry which is preliminary data.</text>
</comment>
<dbReference type="Proteomes" id="UP000640274">
    <property type="component" value="Unassembled WGS sequence"/>
</dbReference>
<evidence type="ECO:0000313" key="2">
    <source>
        <dbReference type="EMBL" id="MBJ6360571.1"/>
    </source>
</evidence>
<dbReference type="EMBL" id="JAELUP010000011">
    <property type="protein sequence ID" value="MBJ6360571.1"/>
    <property type="molecule type" value="Genomic_DNA"/>
</dbReference>
<proteinExistence type="predicted"/>
<feature type="domain" description="Aspartate/glutamate/uridylate kinase" evidence="1">
    <location>
        <begin position="16"/>
        <end position="181"/>
    </location>
</feature>
<reference evidence="2" key="1">
    <citation type="submission" date="2020-12" db="EMBL/GenBank/DDBJ databases">
        <authorList>
            <person name="Huq M.A."/>
        </authorList>
    </citation>
    <scope>NUCLEOTIDE SEQUENCE</scope>
    <source>
        <strain evidence="2">MAHUQ-46</strain>
    </source>
</reference>
<dbReference type="AlphaFoldDB" id="A0A934IWG5"/>
<dbReference type="InterPro" id="IPR001048">
    <property type="entry name" value="Asp/Glu/Uridylate_kinase"/>
</dbReference>
<accession>A0A934IWG5</accession>
<evidence type="ECO:0000259" key="1">
    <source>
        <dbReference type="Pfam" id="PF00696"/>
    </source>
</evidence>
<dbReference type="RefSeq" id="WP_199018126.1">
    <property type="nucleotide sequence ID" value="NZ_JAELUP010000011.1"/>
</dbReference>